<protein>
    <submittedName>
        <fullName evidence="3">Uncharacterized protein</fullName>
    </submittedName>
</protein>
<gene>
    <name evidence="3" type="ORF">SNE40_011751</name>
</gene>
<keyword evidence="2" id="KW-0812">Transmembrane</keyword>
<evidence type="ECO:0000313" key="3">
    <source>
        <dbReference type="EMBL" id="KAK6179371.1"/>
    </source>
</evidence>
<reference evidence="3 4" key="1">
    <citation type="submission" date="2024-01" db="EMBL/GenBank/DDBJ databases">
        <title>The genome of the rayed Mediterranean limpet Patella caerulea (Linnaeus, 1758).</title>
        <authorList>
            <person name="Anh-Thu Weber A."/>
            <person name="Halstead-Nussloch G."/>
        </authorList>
    </citation>
    <scope>NUCLEOTIDE SEQUENCE [LARGE SCALE GENOMIC DNA]</scope>
    <source>
        <strain evidence="3">AATW-2023a</strain>
        <tissue evidence="3">Whole specimen</tissue>
    </source>
</reference>
<organism evidence="3 4">
    <name type="scientific">Patella caerulea</name>
    <name type="common">Rayed Mediterranean limpet</name>
    <dbReference type="NCBI Taxonomy" id="87958"/>
    <lineage>
        <taxon>Eukaryota</taxon>
        <taxon>Metazoa</taxon>
        <taxon>Spiralia</taxon>
        <taxon>Lophotrochozoa</taxon>
        <taxon>Mollusca</taxon>
        <taxon>Gastropoda</taxon>
        <taxon>Patellogastropoda</taxon>
        <taxon>Patelloidea</taxon>
        <taxon>Patellidae</taxon>
        <taxon>Patella</taxon>
    </lineage>
</organism>
<dbReference type="EMBL" id="JAZGQO010000008">
    <property type="protein sequence ID" value="KAK6179371.1"/>
    <property type="molecule type" value="Genomic_DNA"/>
</dbReference>
<name>A0AAN8JK28_PATCE</name>
<keyword evidence="2" id="KW-0472">Membrane</keyword>
<dbReference type="AlphaFoldDB" id="A0AAN8JK28"/>
<evidence type="ECO:0000256" key="1">
    <source>
        <dbReference type="SAM" id="MobiDB-lite"/>
    </source>
</evidence>
<accession>A0AAN8JK28</accession>
<keyword evidence="2" id="KW-1133">Transmembrane helix</keyword>
<sequence length="245" mass="27782">MPGLLLGCWETQISDAVFVSGCWRGDGGGFITYFINLLIFQENWHLLSLCYFRTAMEIGGNLKLRILSEKNQSWVGYIEDPRDRYDESGALYYVVAVVMIYGLSIVMMIASHIRKNKQDSHLRIYLKEMAVLRKNDRREKIMEQVNSMATNSFKIKTESKNNSTKTQPSAPTKDVKNPLLSTGSDQNDSVFIYVDACSTGTNFTPTPSPQFEPKQYIKVQTVVTPPPGYDQNQVKITITNEDDPL</sequence>
<evidence type="ECO:0000256" key="2">
    <source>
        <dbReference type="SAM" id="Phobius"/>
    </source>
</evidence>
<dbReference type="Proteomes" id="UP001347796">
    <property type="component" value="Unassembled WGS sequence"/>
</dbReference>
<keyword evidence="4" id="KW-1185">Reference proteome</keyword>
<feature type="region of interest" description="Disordered" evidence="1">
    <location>
        <begin position="152"/>
        <end position="182"/>
    </location>
</feature>
<feature type="compositionally biased region" description="Polar residues" evidence="1">
    <location>
        <begin position="152"/>
        <end position="170"/>
    </location>
</feature>
<feature type="transmembrane region" description="Helical" evidence="2">
    <location>
        <begin position="90"/>
        <end position="113"/>
    </location>
</feature>
<proteinExistence type="predicted"/>
<comment type="caution">
    <text evidence="3">The sequence shown here is derived from an EMBL/GenBank/DDBJ whole genome shotgun (WGS) entry which is preliminary data.</text>
</comment>
<evidence type="ECO:0000313" key="4">
    <source>
        <dbReference type="Proteomes" id="UP001347796"/>
    </source>
</evidence>